<evidence type="ECO:0000313" key="2">
    <source>
        <dbReference type="EMBL" id="ATW23954.1"/>
    </source>
</evidence>
<dbReference type="PANTHER" id="PTHR36443">
    <property type="entry name" value="BSR5223 PROTEIN"/>
    <property type="match status" value="1"/>
</dbReference>
<feature type="transmembrane region" description="Helical" evidence="1">
    <location>
        <begin position="47"/>
        <end position="71"/>
    </location>
</feature>
<dbReference type="Proteomes" id="UP000323521">
    <property type="component" value="Chromosome"/>
</dbReference>
<proteinExistence type="predicted"/>
<organism evidence="2 3">
    <name type="scientific">Formimonas warabiya</name>
    <dbReference type="NCBI Taxonomy" id="1761012"/>
    <lineage>
        <taxon>Bacteria</taxon>
        <taxon>Bacillati</taxon>
        <taxon>Bacillota</taxon>
        <taxon>Clostridia</taxon>
        <taxon>Eubacteriales</taxon>
        <taxon>Peptococcaceae</taxon>
        <taxon>Candidatus Formimonas</taxon>
    </lineage>
</organism>
<dbReference type="PANTHER" id="PTHR36443:SF1">
    <property type="entry name" value="BSR5223 PROTEIN"/>
    <property type="match status" value="1"/>
</dbReference>
<dbReference type="InterPro" id="IPR021320">
    <property type="entry name" value="DUF2905"/>
</dbReference>
<evidence type="ECO:0000256" key="1">
    <source>
        <dbReference type="SAM" id="Phobius"/>
    </source>
</evidence>
<accession>A0A3G1KNB7</accession>
<dbReference type="EMBL" id="CP017634">
    <property type="protein sequence ID" value="ATW23954.1"/>
    <property type="molecule type" value="Genomic_DNA"/>
</dbReference>
<protein>
    <recommendedName>
        <fullName evidence="4">DUF2905 domain-containing protein</fullName>
    </recommendedName>
</protein>
<keyword evidence="3" id="KW-1185">Reference proteome</keyword>
<evidence type="ECO:0000313" key="3">
    <source>
        <dbReference type="Proteomes" id="UP000323521"/>
    </source>
</evidence>
<keyword evidence="1" id="KW-1133">Transmembrane helix</keyword>
<sequence length="73" mass="8171">MDWQSIGRMLIGFGVLLLIVGLILLGLGKLFHIGSLPGDIVYKKGNFTFYFPLVSCILLSIILTILLNFVFRK</sequence>
<keyword evidence="1" id="KW-0472">Membrane</keyword>
<name>A0A3G1KNB7_FORW1</name>
<dbReference type="Pfam" id="PF11146">
    <property type="entry name" value="DUF2905"/>
    <property type="match status" value="1"/>
</dbReference>
<keyword evidence="1" id="KW-0812">Transmembrane</keyword>
<evidence type="ECO:0008006" key="4">
    <source>
        <dbReference type="Google" id="ProtNLM"/>
    </source>
</evidence>
<reference evidence="2 3" key="1">
    <citation type="submission" date="2016-10" db="EMBL/GenBank/DDBJ databases">
        <title>Complete Genome Sequence of Peptococcaceae strain DCMF.</title>
        <authorList>
            <person name="Edwards R.J."/>
            <person name="Holland S.I."/>
            <person name="Deshpande N.P."/>
            <person name="Wong Y.K."/>
            <person name="Ertan H."/>
            <person name="Manefield M."/>
            <person name="Russell T.L."/>
            <person name="Lee M.J."/>
        </authorList>
    </citation>
    <scope>NUCLEOTIDE SEQUENCE [LARGE SCALE GENOMIC DNA]</scope>
    <source>
        <strain evidence="2 3">DCMF</strain>
    </source>
</reference>
<gene>
    <name evidence="2" type="ORF">DCMF_03350</name>
</gene>
<feature type="transmembrane region" description="Helical" evidence="1">
    <location>
        <begin position="9"/>
        <end position="27"/>
    </location>
</feature>
<dbReference type="AlphaFoldDB" id="A0A3G1KNB7"/>
<dbReference type="KEGG" id="fwa:DCMF_03350"/>